<evidence type="ECO:0000313" key="3">
    <source>
        <dbReference type="Proteomes" id="UP001267638"/>
    </source>
</evidence>
<keyword evidence="1" id="KW-1133">Transmembrane helix</keyword>
<keyword evidence="1" id="KW-0812">Transmembrane</keyword>
<evidence type="ECO:0000256" key="1">
    <source>
        <dbReference type="SAM" id="Phobius"/>
    </source>
</evidence>
<dbReference type="RefSeq" id="WP_310227592.1">
    <property type="nucleotide sequence ID" value="NZ_JAVDWV010000027.1"/>
</dbReference>
<gene>
    <name evidence="2" type="ORF">J2W40_003905</name>
</gene>
<accession>A0ABU1X653</accession>
<dbReference type="EMBL" id="JAVDWV010000027">
    <property type="protein sequence ID" value="MDR7157058.1"/>
    <property type="molecule type" value="Genomic_DNA"/>
</dbReference>
<feature type="transmembrane region" description="Helical" evidence="1">
    <location>
        <begin position="77"/>
        <end position="98"/>
    </location>
</feature>
<protein>
    <submittedName>
        <fullName evidence="2">Uncharacterized protein</fullName>
    </submittedName>
</protein>
<organism evidence="2 3">
    <name type="scientific">Sphingobium xenophagum</name>
    <dbReference type="NCBI Taxonomy" id="121428"/>
    <lineage>
        <taxon>Bacteria</taxon>
        <taxon>Pseudomonadati</taxon>
        <taxon>Pseudomonadota</taxon>
        <taxon>Alphaproteobacteria</taxon>
        <taxon>Sphingomonadales</taxon>
        <taxon>Sphingomonadaceae</taxon>
        <taxon>Sphingobium</taxon>
    </lineage>
</organism>
<proteinExistence type="predicted"/>
<sequence>MRMLGRVTVGLWLWALAFSLLYALHGIGCAGGWHGWPLPGGSAFRWTMVVTWVCFALGGVVVLRWAIRLPKGLERRLATVSALVGLAGTIITGSPVIFTSACV</sequence>
<name>A0ABU1X653_SPHXE</name>
<dbReference type="Proteomes" id="UP001267638">
    <property type="component" value="Unassembled WGS sequence"/>
</dbReference>
<reference evidence="2 3" key="1">
    <citation type="submission" date="2023-07" db="EMBL/GenBank/DDBJ databases">
        <title>Sorghum-associated microbial communities from plants grown in Nebraska, USA.</title>
        <authorList>
            <person name="Schachtman D."/>
        </authorList>
    </citation>
    <scope>NUCLEOTIDE SEQUENCE [LARGE SCALE GENOMIC DNA]</scope>
    <source>
        <strain evidence="2 3">4256</strain>
    </source>
</reference>
<comment type="caution">
    <text evidence="2">The sequence shown here is derived from an EMBL/GenBank/DDBJ whole genome shotgun (WGS) entry which is preliminary data.</text>
</comment>
<evidence type="ECO:0000313" key="2">
    <source>
        <dbReference type="EMBL" id="MDR7157058.1"/>
    </source>
</evidence>
<keyword evidence="3" id="KW-1185">Reference proteome</keyword>
<keyword evidence="1" id="KW-0472">Membrane</keyword>
<feature type="transmembrane region" description="Helical" evidence="1">
    <location>
        <begin position="43"/>
        <end position="65"/>
    </location>
</feature>